<evidence type="ECO:0000313" key="2">
    <source>
        <dbReference type="EMBL" id="ODM14643.1"/>
    </source>
</evidence>
<dbReference type="Pfam" id="PF00651">
    <property type="entry name" value="BTB"/>
    <property type="match status" value="1"/>
</dbReference>
<dbReference type="VEuPathDB" id="FungiDB:SI65_09988"/>
<evidence type="ECO:0000313" key="3">
    <source>
        <dbReference type="Proteomes" id="UP000094569"/>
    </source>
</evidence>
<dbReference type="Gene3D" id="3.30.710.10">
    <property type="entry name" value="Potassium Channel Kv1.1, Chain A"/>
    <property type="match status" value="1"/>
</dbReference>
<feature type="domain" description="BTB" evidence="1">
    <location>
        <begin position="14"/>
        <end position="79"/>
    </location>
</feature>
<dbReference type="STRING" id="573508.A0A1E3B134"/>
<dbReference type="CDD" id="cd18186">
    <property type="entry name" value="BTB_POZ_ZBTB_KLHL-like"/>
    <property type="match status" value="1"/>
</dbReference>
<comment type="caution">
    <text evidence="2">The sequence shown here is derived from an EMBL/GenBank/DDBJ whole genome shotgun (WGS) entry which is preliminary data.</text>
</comment>
<protein>
    <recommendedName>
        <fullName evidence="1">BTB domain-containing protein</fullName>
    </recommendedName>
</protein>
<name>A0A1E3B134_ASPCR</name>
<gene>
    <name evidence="2" type="ORF">SI65_09988</name>
</gene>
<keyword evidence="3" id="KW-1185">Reference proteome</keyword>
<dbReference type="PROSITE" id="PS50097">
    <property type="entry name" value="BTB"/>
    <property type="match status" value="1"/>
</dbReference>
<dbReference type="PANTHER" id="PTHR47843:SF5">
    <property type="entry name" value="BTB_POZ DOMAIN PROTEIN"/>
    <property type="match status" value="1"/>
</dbReference>
<organism evidence="2 3">
    <name type="scientific">Aspergillus cristatus</name>
    <name type="common">Chinese Fuzhuan brick tea-fermentation fungus</name>
    <name type="synonym">Eurotium cristatum</name>
    <dbReference type="NCBI Taxonomy" id="573508"/>
    <lineage>
        <taxon>Eukaryota</taxon>
        <taxon>Fungi</taxon>
        <taxon>Dikarya</taxon>
        <taxon>Ascomycota</taxon>
        <taxon>Pezizomycotina</taxon>
        <taxon>Eurotiomycetes</taxon>
        <taxon>Eurotiomycetidae</taxon>
        <taxon>Eurotiales</taxon>
        <taxon>Aspergillaceae</taxon>
        <taxon>Aspergillus</taxon>
        <taxon>Aspergillus subgen. Aspergillus</taxon>
    </lineage>
</organism>
<dbReference type="Proteomes" id="UP000094569">
    <property type="component" value="Unassembled WGS sequence"/>
</dbReference>
<proteinExistence type="predicted"/>
<dbReference type="SMART" id="SM00225">
    <property type="entry name" value="BTB"/>
    <property type="match status" value="1"/>
</dbReference>
<dbReference type="AlphaFoldDB" id="A0A1E3B134"/>
<dbReference type="PANTHER" id="PTHR47843">
    <property type="entry name" value="BTB DOMAIN-CONTAINING PROTEIN-RELATED"/>
    <property type="match status" value="1"/>
</dbReference>
<dbReference type="OrthoDB" id="6359816at2759"/>
<dbReference type="SUPFAM" id="SSF54695">
    <property type="entry name" value="POZ domain"/>
    <property type="match status" value="1"/>
</dbReference>
<dbReference type="InterPro" id="IPR011333">
    <property type="entry name" value="SKP1/BTB/POZ_sf"/>
</dbReference>
<dbReference type="EMBL" id="JXNT01000023">
    <property type="protein sequence ID" value="ODM14643.1"/>
    <property type="molecule type" value="Genomic_DNA"/>
</dbReference>
<evidence type="ECO:0000259" key="1">
    <source>
        <dbReference type="PROSITE" id="PS50097"/>
    </source>
</evidence>
<dbReference type="InterPro" id="IPR000210">
    <property type="entry name" value="BTB/POZ_dom"/>
</dbReference>
<sequence>MSTPTWLCNHPQPSDFKIICGEQTFRVHQEVICSGCSYFAGASKFREGITQEITFNDFDPPQIEKLLEYLYTESYTIDENDVKNLMNHTTSSPQRAAVSAAFSESCKNSSDENDMKDECVAIFHAEMYSLADYFQLKSLRNLAKENFNSIFKTVASQGLTPVIDAVYSVTSDSDPLRFWVVYRILRSERVVLRETLTQVPEFAIDLCGAALTAVRQNIMFTENKY</sequence>
<accession>A0A1E3B134</accession>
<reference evidence="2 3" key="1">
    <citation type="journal article" date="2016" name="BMC Genomics">
        <title>Comparative genomic and transcriptomic analyses of the Fuzhuan brick tea-fermentation fungus Aspergillus cristatus.</title>
        <authorList>
            <person name="Ge Y."/>
            <person name="Wang Y."/>
            <person name="Liu Y."/>
            <person name="Tan Y."/>
            <person name="Ren X."/>
            <person name="Zhang X."/>
            <person name="Hyde K.D."/>
            <person name="Liu Y."/>
            <person name="Liu Z."/>
        </authorList>
    </citation>
    <scope>NUCLEOTIDE SEQUENCE [LARGE SCALE GENOMIC DNA]</scope>
    <source>
        <strain evidence="2 3">GZAAS20.1005</strain>
    </source>
</reference>